<keyword evidence="4" id="KW-0732">Signal</keyword>
<comment type="caution">
    <text evidence="6">The sequence shown here is derived from an EMBL/GenBank/DDBJ whole genome shotgun (WGS) entry which is preliminary data.</text>
</comment>
<evidence type="ECO:0000313" key="7">
    <source>
        <dbReference type="Proteomes" id="UP000562929"/>
    </source>
</evidence>
<comment type="similarity">
    <text evidence="3">Belongs to the secreted LysM effector family.</text>
</comment>
<feature type="domain" description="LysM" evidence="5">
    <location>
        <begin position="122"/>
        <end position="168"/>
    </location>
</feature>
<dbReference type="GO" id="GO:0008061">
    <property type="term" value="F:chitin binding"/>
    <property type="evidence" value="ECO:0007669"/>
    <property type="project" value="UniProtKB-KW"/>
</dbReference>
<accession>A0A8H4VCN7</accession>
<reference evidence="6 7" key="1">
    <citation type="journal article" date="2020" name="G3 (Bethesda)">
        <title>Genetic Underpinnings of Host Manipulation by Ophiocordyceps as Revealed by Comparative Transcriptomics.</title>
        <authorList>
            <person name="Will I."/>
            <person name="Das B."/>
            <person name="Trinh T."/>
            <person name="Brachmann A."/>
            <person name="Ohm R.A."/>
            <person name="de Bekker C."/>
        </authorList>
    </citation>
    <scope>NUCLEOTIDE SEQUENCE [LARGE SCALE GENOMIC DNA]</scope>
    <source>
        <strain evidence="6 7">EC05</strain>
    </source>
</reference>
<proteinExistence type="inferred from homology"/>
<dbReference type="PROSITE" id="PS51782">
    <property type="entry name" value="LYSM"/>
    <property type="match status" value="1"/>
</dbReference>
<keyword evidence="1" id="KW-0147">Chitin-binding</keyword>
<dbReference type="InterPro" id="IPR036779">
    <property type="entry name" value="LysM_dom_sf"/>
</dbReference>
<dbReference type="SUPFAM" id="SSF54106">
    <property type="entry name" value="LysM domain"/>
    <property type="match status" value="1"/>
</dbReference>
<dbReference type="Pfam" id="PF01476">
    <property type="entry name" value="LysM"/>
    <property type="match status" value="1"/>
</dbReference>
<evidence type="ECO:0000256" key="2">
    <source>
        <dbReference type="ARBA" id="ARBA00023026"/>
    </source>
</evidence>
<protein>
    <submittedName>
        <fullName evidence="6">LysM domain-containing protein</fullName>
    </submittedName>
</protein>
<dbReference type="OrthoDB" id="5985073at2759"/>
<dbReference type="InterPro" id="IPR052210">
    <property type="entry name" value="LysM1-like"/>
</dbReference>
<dbReference type="SMR" id="A0A8H4VCN7"/>
<dbReference type="InterPro" id="IPR018392">
    <property type="entry name" value="LysM"/>
</dbReference>
<evidence type="ECO:0000259" key="5">
    <source>
        <dbReference type="PROSITE" id="PS51782"/>
    </source>
</evidence>
<sequence length="198" mass="21688">MAKVSLPHAIFLSTLVLTFSALGHAAPSVRGLPSGFAGEVAGDCHDWYLYATKRPYEELLRDLAVSSEDFRKLNPSVGPMGQGLIPGKYYCTRSWPTDGSGNKLHRRQRQLQKKPWKPTCPSYYRIKSGDTCGFIQVLYGISAEELFDMNPFVEDECESLRSGWLLCVPKPKGVLKYGLSGLSVKMGAPGGGEASDPL</sequence>
<evidence type="ECO:0000256" key="3">
    <source>
        <dbReference type="ARBA" id="ARBA00044955"/>
    </source>
</evidence>
<dbReference type="Gene3D" id="3.10.350.10">
    <property type="entry name" value="LysM domain"/>
    <property type="match status" value="1"/>
</dbReference>
<feature type="signal peptide" evidence="4">
    <location>
        <begin position="1"/>
        <end position="25"/>
    </location>
</feature>
<dbReference type="CDD" id="cd00118">
    <property type="entry name" value="LysM"/>
    <property type="match status" value="1"/>
</dbReference>
<evidence type="ECO:0000256" key="4">
    <source>
        <dbReference type="SAM" id="SignalP"/>
    </source>
</evidence>
<feature type="chain" id="PRO_5034501881" evidence="4">
    <location>
        <begin position="26"/>
        <end position="198"/>
    </location>
</feature>
<name>A0A8H4VCN7_9HYPO</name>
<evidence type="ECO:0000256" key="1">
    <source>
        <dbReference type="ARBA" id="ARBA00022669"/>
    </source>
</evidence>
<dbReference type="PANTHER" id="PTHR34997:SF1">
    <property type="entry name" value="PEPTIDOGLYCAN-BINDING LYSIN DOMAIN"/>
    <property type="match status" value="1"/>
</dbReference>
<keyword evidence="7" id="KW-1185">Reference proteome</keyword>
<dbReference type="AlphaFoldDB" id="A0A8H4VCN7"/>
<evidence type="ECO:0000313" key="6">
    <source>
        <dbReference type="EMBL" id="KAF4585483.1"/>
    </source>
</evidence>
<dbReference type="EMBL" id="JAACLJ010000005">
    <property type="protein sequence ID" value="KAF4585483.1"/>
    <property type="molecule type" value="Genomic_DNA"/>
</dbReference>
<dbReference type="SMART" id="SM00257">
    <property type="entry name" value="LysM"/>
    <property type="match status" value="1"/>
</dbReference>
<gene>
    <name evidence="6" type="ORF">GQ602_004788</name>
</gene>
<dbReference type="PANTHER" id="PTHR34997">
    <property type="entry name" value="AM15"/>
    <property type="match status" value="1"/>
</dbReference>
<keyword evidence="2" id="KW-0843">Virulence</keyword>
<dbReference type="Proteomes" id="UP000562929">
    <property type="component" value="Unassembled WGS sequence"/>
</dbReference>
<organism evidence="6 7">
    <name type="scientific">Ophiocordyceps camponoti-floridani</name>
    <dbReference type="NCBI Taxonomy" id="2030778"/>
    <lineage>
        <taxon>Eukaryota</taxon>
        <taxon>Fungi</taxon>
        <taxon>Dikarya</taxon>
        <taxon>Ascomycota</taxon>
        <taxon>Pezizomycotina</taxon>
        <taxon>Sordariomycetes</taxon>
        <taxon>Hypocreomycetidae</taxon>
        <taxon>Hypocreales</taxon>
        <taxon>Ophiocordycipitaceae</taxon>
        <taxon>Ophiocordyceps</taxon>
    </lineage>
</organism>